<comment type="cofactor">
    <cofactor evidence="2">
        <name>Ca(2+)</name>
        <dbReference type="ChEBI" id="CHEBI:29108"/>
    </cofactor>
</comment>
<feature type="binding site" evidence="16">
    <location>
        <position position="194"/>
    </location>
    <ligand>
        <name>substrate</name>
    </ligand>
</feature>
<dbReference type="InterPro" id="IPR017853">
    <property type="entry name" value="GH"/>
</dbReference>
<dbReference type="Proteomes" id="UP000324241">
    <property type="component" value="Unassembled WGS sequence"/>
</dbReference>
<comment type="catalytic activity">
    <reaction evidence="1">
        <text>Endohydrolysis of (1-&gt;4)-alpha-D-glucosidic linkages in polysaccharides containing three or more (1-&gt;4)-alpha-linked D-glucose units.</text>
        <dbReference type="EC" id="3.2.1.1"/>
    </reaction>
</comment>
<feature type="disulfide bond" evidence="15">
    <location>
        <begin position="427"/>
        <end position="462"/>
    </location>
</feature>
<dbReference type="Pfam" id="PF09260">
    <property type="entry name" value="A_amylase_dom_C"/>
    <property type="match status" value="1"/>
</dbReference>
<evidence type="ECO:0000256" key="10">
    <source>
        <dbReference type="ARBA" id="ARBA00023277"/>
    </source>
</evidence>
<dbReference type="InterPro" id="IPR013780">
    <property type="entry name" value="Glyco_hydro_b"/>
</dbReference>
<protein>
    <recommendedName>
        <fullName evidence="4">alpha-amylase</fullName>
        <ecNumber evidence="4">3.2.1.1</ecNumber>
    </recommendedName>
    <alternativeName>
        <fullName evidence="12">1,4-alpha-D-glucan glucanohydrolase</fullName>
    </alternativeName>
</protein>
<keyword evidence="7" id="KW-0106">Calcium</keyword>
<evidence type="ECO:0000256" key="6">
    <source>
        <dbReference type="ARBA" id="ARBA00022801"/>
    </source>
</evidence>
<sequence length="519" mass="58766">MTDRFARTDGSTTQSCNTTQGLYCGGTWRGMINQLDYIQGMGFDAVMISPIVKNIEGHVRYGEAYHGYWAQDMYSLNPHFGTKQDLLDLSKAIHDRGMYLMMDTVINNMAYITNGGSPASDIDYSTLYPFNDPKYFHPYCKITDYNDYLLAQKCWTGDDIVVLPDLNTEDEQVQRMLVKWVKEVISNYSIDGLRLDAAKHVTPDFLPLFQEAADTFITGEVFDKSVRRICGYQDELTSLPNYPIYYSLLDAFTRGNTSSLPDQVEIMKNNCPDVTSLTSFSENHDVARFVSLKSDMTLAKNVLTFTILFDGIPMIYQGQEQHYSGSSDPENREALWLSKYDTKAPLYKAITILNQLRKHASRVDPKYLDTQTYAVYKGLSEMAFRKGREGRQIVMVLSTQGSNSSEYTIRMMNGYQPSYVVIDVFTCKTYTINDMGELRLDMDKGEPRVLYPTDLMHGSGLCGYDYANVSYLDFQRKPLNSSNDTSTSSGAGVPPGLDIWQTIWSVLVSVIVCLAMFVL</sequence>
<dbReference type="EMBL" id="QUQM01000004">
    <property type="protein sequence ID" value="KAA8647316.1"/>
    <property type="molecule type" value="Genomic_DNA"/>
</dbReference>
<evidence type="ECO:0000256" key="11">
    <source>
        <dbReference type="ARBA" id="ARBA00023295"/>
    </source>
</evidence>
<evidence type="ECO:0000256" key="8">
    <source>
        <dbReference type="ARBA" id="ARBA00023157"/>
    </source>
</evidence>
<feature type="disulfide bond" evidence="15">
    <location>
        <begin position="16"/>
        <end position="24"/>
    </location>
</feature>
<evidence type="ECO:0000256" key="14">
    <source>
        <dbReference type="PIRSR" id="PIRSR001024-2"/>
    </source>
</evidence>
<dbReference type="AlphaFoldDB" id="A0A5M9MN12"/>
<feature type="binding site" evidence="16">
    <location>
        <position position="332"/>
    </location>
    <ligand>
        <name>substrate</name>
    </ligand>
</feature>
<dbReference type="PIRSF" id="PIRSF001024">
    <property type="entry name" value="Alph-amyl_fung"/>
    <property type="match status" value="1"/>
</dbReference>
<feature type="binding site" evidence="16">
    <location>
        <position position="69"/>
    </location>
    <ligand>
        <name>substrate</name>
    </ligand>
</feature>
<name>A0A5M9MN12_9EURO</name>
<dbReference type="RefSeq" id="XP_033426677.1">
    <property type="nucleotide sequence ID" value="XM_033570645.1"/>
</dbReference>
<comment type="similarity">
    <text evidence="3">Belongs to the glycosyl hydrolase 13 family.</text>
</comment>
<evidence type="ECO:0000256" key="9">
    <source>
        <dbReference type="ARBA" id="ARBA00023180"/>
    </source>
</evidence>
<proteinExistence type="inferred from homology"/>
<dbReference type="PANTHER" id="PTHR10357:SF218">
    <property type="entry name" value="ALPHA-AMYLASE"/>
    <property type="match status" value="1"/>
</dbReference>
<evidence type="ECO:0000313" key="18">
    <source>
        <dbReference type="EMBL" id="KAA8647316.1"/>
    </source>
</evidence>
<dbReference type="GO" id="GO:0016052">
    <property type="term" value="P:carbohydrate catabolic process"/>
    <property type="evidence" value="ECO:0007669"/>
    <property type="project" value="InterPro"/>
</dbReference>
<feature type="site" description="Transition state stabilizer" evidence="14">
    <location>
        <position position="285"/>
    </location>
</feature>
<feature type="disulfide bond" evidence="15">
    <location>
        <begin position="230"/>
        <end position="271"/>
    </location>
</feature>
<evidence type="ECO:0000256" key="1">
    <source>
        <dbReference type="ARBA" id="ARBA00000548"/>
    </source>
</evidence>
<evidence type="ECO:0000256" key="4">
    <source>
        <dbReference type="ARBA" id="ARBA00012595"/>
    </source>
</evidence>
<evidence type="ECO:0000259" key="17">
    <source>
        <dbReference type="SMART" id="SM00642"/>
    </source>
</evidence>
<keyword evidence="8 15" id="KW-1015">Disulfide bond</keyword>
<dbReference type="OrthoDB" id="204980at2759"/>
<dbReference type="InterPro" id="IPR006047">
    <property type="entry name" value="GH13_cat_dom"/>
</dbReference>
<keyword evidence="10" id="KW-0119">Carbohydrate metabolism</keyword>
<feature type="disulfide bond" evidence="15">
    <location>
        <begin position="140"/>
        <end position="154"/>
    </location>
</feature>
<evidence type="ECO:0000256" key="2">
    <source>
        <dbReference type="ARBA" id="ARBA00001913"/>
    </source>
</evidence>
<dbReference type="VEuPathDB" id="FungiDB:EYZ11_007468"/>
<dbReference type="Gene3D" id="3.20.20.80">
    <property type="entry name" value="Glycosidases"/>
    <property type="match status" value="1"/>
</dbReference>
<feature type="active site" description="Proton donor" evidence="13">
    <location>
        <position position="220"/>
    </location>
</feature>
<dbReference type="SUPFAM" id="SSF51445">
    <property type="entry name" value="(Trans)glycosidases"/>
    <property type="match status" value="1"/>
</dbReference>
<comment type="caution">
    <text evidence="18">The sequence shown here is derived from an EMBL/GenBank/DDBJ whole genome shotgun (WGS) entry which is preliminary data.</text>
</comment>
<reference evidence="18 19" key="1">
    <citation type="submission" date="2019-08" db="EMBL/GenBank/DDBJ databases">
        <title>The genome sequence of a newly discovered highly antifungal drug resistant Aspergillus species, Aspergillus tanneri NIH 1004.</title>
        <authorList>
            <person name="Mounaud S."/>
            <person name="Singh I."/>
            <person name="Joardar V."/>
            <person name="Pakala S."/>
            <person name="Pakala S."/>
            <person name="Venepally P."/>
            <person name="Chung J.K."/>
            <person name="Losada L."/>
            <person name="Nierman W.C."/>
        </authorList>
    </citation>
    <scope>NUCLEOTIDE SEQUENCE [LARGE SCALE GENOMIC DNA]</scope>
    <source>
        <strain evidence="18 19">NIH1004</strain>
    </source>
</reference>
<gene>
    <name evidence="18" type="primary">AMY1</name>
    <name evidence="18" type="ORF">ATNIH1004_006008</name>
</gene>
<evidence type="ECO:0000256" key="13">
    <source>
        <dbReference type="PIRSR" id="PIRSR001024-1"/>
    </source>
</evidence>
<feature type="binding site" evidence="16">
    <location>
        <position position="285"/>
    </location>
    <ligand>
        <name>substrate</name>
    </ligand>
</feature>
<dbReference type="Pfam" id="PF00128">
    <property type="entry name" value="Alpha-amylase"/>
    <property type="match status" value="1"/>
</dbReference>
<evidence type="ECO:0000256" key="15">
    <source>
        <dbReference type="PIRSR" id="PIRSR001024-4"/>
    </source>
</evidence>
<dbReference type="GO" id="GO:0005509">
    <property type="term" value="F:calcium ion binding"/>
    <property type="evidence" value="ECO:0007669"/>
    <property type="project" value="InterPro"/>
</dbReference>
<dbReference type="FunFam" id="3.20.20.80:FF:000120">
    <property type="entry name" value="Alpha-amylase A"/>
    <property type="match status" value="1"/>
</dbReference>
<keyword evidence="6" id="KW-0378">Hydrolase</keyword>
<dbReference type="Gene3D" id="2.60.40.1180">
    <property type="entry name" value="Golgi alpha-mannosidase II"/>
    <property type="match status" value="1"/>
</dbReference>
<organism evidence="18 19">
    <name type="scientific">Aspergillus tanneri</name>
    <dbReference type="NCBI Taxonomy" id="1220188"/>
    <lineage>
        <taxon>Eukaryota</taxon>
        <taxon>Fungi</taxon>
        <taxon>Dikarya</taxon>
        <taxon>Ascomycota</taxon>
        <taxon>Pezizomycotina</taxon>
        <taxon>Eurotiomycetes</taxon>
        <taxon>Eurotiomycetidae</taxon>
        <taxon>Eurotiales</taxon>
        <taxon>Aspergillaceae</taxon>
        <taxon>Aspergillus</taxon>
        <taxon>Aspergillus subgen. Circumdati</taxon>
    </lineage>
</organism>
<dbReference type="GeneID" id="54328710"/>
<evidence type="ECO:0000313" key="19">
    <source>
        <dbReference type="Proteomes" id="UP000324241"/>
    </source>
</evidence>
<dbReference type="CDD" id="cd11319">
    <property type="entry name" value="AmyAc_euk_AmyA"/>
    <property type="match status" value="1"/>
</dbReference>
<evidence type="ECO:0000256" key="3">
    <source>
        <dbReference type="ARBA" id="ARBA00008061"/>
    </source>
</evidence>
<evidence type="ECO:0000256" key="16">
    <source>
        <dbReference type="PIRSR" id="PIRSR001024-5"/>
    </source>
</evidence>
<dbReference type="SMART" id="SM00642">
    <property type="entry name" value="Aamy"/>
    <property type="match status" value="1"/>
</dbReference>
<evidence type="ECO:0000256" key="12">
    <source>
        <dbReference type="ARBA" id="ARBA00030238"/>
    </source>
</evidence>
<dbReference type="SUPFAM" id="SSF51011">
    <property type="entry name" value="Glycosyl hydrolase domain"/>
    <property type="match status" value="1"/>
</dbReference>
<dbReference type="GO" id="GO:0004556">
    <property type="term" value="F:alpha-amylase activity"/>
    <property type="evidence" value="ECO:0007669"/>
    <property type="project" value="UniProtKB-EC"/>
</dbReference>
<accession>A0A5M9MN12</accession>
<evidence type="ECO:0000256" key="5">
    <source>
        <dbReference type="ARBA" id="ARBA00022723"/>
    </source>
</evidence>
<dbReference type="InterPro" id="IPR013777">
    <property type="entry name" value="A-amylase-like"/>
</dbReference>
<keyword evidence="5" id="KW-0479">Metal-binding</keyword>
<feature type="domain" description="Glycosyl hydrolase family 13 catalytic" evidence="17">
    <location>
        <begin position="1"/>
        <end position="357"/>
    </location>
</feature>
<keyword evidence="9" id="KW-0325">Glycoprotein</keyword>
<dbReference type="InterPro" id="IPR015340">
    <property type="entry name" value="A_amylase_C_dom"/>
</dbReference>
<keyword evidence="11" id="KW-0326">Glycosidase</keyword>
<dbReference type="PANTHER" id="PTHR10357">
    <property type="entry name" value="ALPHA-AMYLASE FAMILY MEMBER"/>
    <property type="match status" value="1"/>
</dbReference>
<dbReference type="EC" id="3.2.1.1" evidence="4"/>
<evidence type="ECO:0000256" key="7">
    <source>
        <dbReference type="ARBA" id="ARBA00022837"/>
    </source>
</evidence>
<feature type="active site" description="Nucleophile" evidence="13">
    <location>
        <position position="196"/>
    </location>
</feature>